<dbReference type="PROSITE" id="PS50848">
    <property type="entry name" value="START"/>
    <property type="match status" value="1"/>
</dbReference>
<dbReference type="InterPro" id="IPR002913">
    <property type="entry name" value="START_lipid-bd_dom"/>
</dbReference>
<dbReference type="Gene3D" id="1.10.506.10">
    <property type="entry name" value="GTPase Activation - p120gap, domain 1"/>
    <property type="match status" value="2"/>
</dbReference>
<dbReference type="GO" id="GO:0005096">
    <property type="term" value="F:GTPase activator activity"/>
    <property type="evidence" value="ECO:0007669"/>
    <property type="project" value="UniProtKB-KW"/>
</dbReference>
<protein>
    <submittedName>
        <fullName evidence="5">Uncharacterized protein</fullName>
    </submittedName>
</protein>
<dbReference type="InterPro" id="IPR039360">
    <property type="entry name" value="Ras_GTPase"/>
</dbReference>
<dbReference type="Gene3D" id="3.30.530.20">
    <property type="match status" value="1"/>
</dbReference>
<dbReference type="PANTHER" id="PTHR10194:SF60">
    <property type="entry name" value="RAS GTPASE-ACTIVATING PROTEIN RASKOL"/>
    <property type="match status" value="1"/>
</dbReference>
<keyword evidence="6" id="KW-1185">Reference proteome</keyword>
<evidence type="ECO:0000259" key="3">
    <source>
        <dbReference type="PROSITE" id="PS50018"/>
    </source>
</evidence>
<dbReference type="Pfam" id="PF00616">
    <property type="entry name" value="RasGAP"/>
    <property type="match status" value="1"/>
</dbReference>
<sequence length="709" mass="79404">ADVGTATTASTSMAAAMSSHAPAPTQHANAGLEAGSDTTIKHAIEFLAQEESESALVYALVHDPELRLATALIAVRTPNGTDAQVMRALLHVFDSYEDQLRKLIGLLMVQEMIETINWNELFRANSSTTAIVREYTCALGMDFLQSALQEVILELWDAPQSYEVNPLLLPPDADLAVNQQRLETLADSVLRRIFDSVSLFPYQIAKLYRLLEVEMGRLLEKDRKSLASRLSSIGEDMVDDFRQSNASSTASTVKEEFMMHLGGFLFLRFLCPALIMPHKMDLTPNGEPPSKALQRTLVLLAKLFQSLANNADYGSREPYMMPFNSFLTRNRPKLAQFYEQIGQQALNDCRRESMILRSNITPRISQIWMPPSRDTMGNLAGNGFFGTSNLDDDELGVLRRLMLQHVDFIAKEIGSTGRLRRRSRSVAMSPLLKKKRTTKRKLKTSKSVALPEEDEDQSVSSSETSSVEFATPLEPGHTSGAVTAAELDKLIGHTSHRDIQLMHIYYSKLSQSGLQSLLASDKERFVEMKAHVVIQATPRQVFQYLRSLEAMPEWDQQAANIRRVEPLDDSRVIMYRSHPKLSLWPTWLVKPRDSCDLHSFVEKTGREDTFAVMMESVPRPDVPELKGTVRMSYATGGFLIEPATASDLEPEADGVCYPLTKLTNVIRADFKGSLPRYLAEGICYRQVLSVRSIRSRIEADLAHADASWI</sequence>
<dbReference type="GO" id="GO:0008289">
    <property type="term" value="F:lipid binding"/>
    <property type="evidence" value="ECO:0007669"/>
    <property type="project" value="InterPro"/>
</dbReference>
<name>A0AAV2Z029_9STRA</name>
<evidence type="ECO:0000256" key="1">
    <source>
        <dbReference type="ARBA" id="ARBA00022468"/>
    </source>
</evidence>
<feature type="compositionally biased region" description="Low complexity" evidence="2">
    <location>
        <begin position="458"/>
        <end position="468"/>
    </location>
</feature>
<feature type="region of interest" description="Disordered" evidence="2">
    <location>
        <begin position="419"/>
        <end position="478"/>
    </location>
</feature>
<feature type="region of interest" description="Disordered" evidence="2">
    <location>
        <begin position="1"/>
        <end position="31"/>
    </location>
</feature>
<comment type="caution">
    <text evidence="5">The sequence shown here is derived from an EMBL/GenBank/DDBJ whole genome shotgun (WGS) entry which is preliminary data.</text>
</comment>
<feature type="compositionally biased region" description="Basic residues" evidence="2">
    <location>
        <begin position="432"/>
        <end position="444"/>
    </location>
</feature>
<accession>A0AAV2Z029</accession>
<reference evidence="5" key="1">
    <citation type="submission" date="2022-11" db="EMBL/GenBank/DDBJ databases">
        <authorList>
            <person name="Morgan W.R."/>
            <person name="Tartar A."/>
        </authorList>
    </citation>
    <scope>NUCLEOTIDE SEQUENCE</scope>
    <source>
        <strain evidence="5">ARSEF 373</strain>
    </source>
</reference>
<feature type="domain" description="START" evidence="4">
    <location>
        <begin position="532"/>
        <end position="709"/>
    </location>
</feature>
<reference evidence="5" key="2">
    <citation type="journal article" date="2023" name="Microbiol Resour">
        <title>Decontamination and Annotation of the Draft Genome Sequence of the Oomycete Lagenidium giganteum ARSEF 373.</title>
        <authorList>
            <person name="Morgan W.R."/>
            <person name="Tartar A."/>
        </authorList>
    </citation>
    <scope>NUCLEOTIDE SEQUENCE</scope>
    <source>
        <strain evidence="5">ARSEF 373</strain>
    </source>
</reference>
<dbReference type="SMART" id="SM00323">
    <property type="entry name" value="RasGAP"/>
    <property type="match status" value="1"/>
</dbReference>
<dbReference type="CDD" id="cd04519">
    <property type="entry name" value="RasGAP"/>
    <property type="match status" value="1"/>
</dbReference>
<dbReference type="SUPFAM" id="SSF48350">
    <property type="entry name" value="GTPase activation domain, GAP"/>
    <property type="match status" value="1"/>
</dbReference>
<gene>
    <name evidence="5" type="ORF">N0F65_000500</name>
</gene>
<dbReference type="SUPFAM" id="SSF55961">
    <property type="entry name" value="Bet v1-like"/>
    <property type="match status" value="1"/>
</dbReference>
<dbReference type="PROSITE" id="PS50018">
    <property type="entry name" value="RAS_GTPASE_ACTIV_2"/>
    <property type="match status" value="1"/>
</dbReference>
<dbReference type="AlphaFoldDB" id="A0AAV2Z029"/>
<evidence type="ECO:0000259" key="4">
    <source>
        <dbReference type="PROSITE" id="PS50848"/>
    </source>
</evidence>
<dbReference type="InterPro" id="IPR001936">
    <property type="entry name" value="RasGAP_dom"/>
</dbReference>
<organism evidence="5 6">
    <name type="scientific">Lagenidium giganteum</name>
    <dbReference type="NCBI Taxonomy" id="4803"/>
    <lineage>
        <taxon>Eukaryota</taxon>
        <taxon>Sar</taxon>
        <taxon>Stramenopiles</taxon>
        <taxon>Oomycota</taxon>
        <taxon>Peronosporomycetes</taxon>
        <taxon>Pythiales</taxon>
        <taxon>Pythiaceae</taxon>
    </lineage>
</organism>
<evidence type="ECO:0000313" key="6">
    <source>
        <dbReference type="Proteomes" id="UP001146120"/>
    </source>
</evidence>
<evidence type="ECO:0000256" key="2">
    <source>
        <dbReference type="SAM" id="MobiDB-lite"/>
    </source>
</evidence>
<dbReference type="EMBL" id="DAKRPA010000093">
    <property type="protein sequence ID" value="DAZ98968.1"/>
    <property type="molecule type" value="Genomic_DNA"/>
</dbReference>
<evidence type="ECO:0000313" key="5">
    <source>
        <dbReference type="EMBL" id="DAZ98968.1"/>
    </source>
</evidence>
<proteinExistence type="predicted"/>
<feature type="compositionally biased region" description="Low complexity" evidence="2">
    <location>
        <begin position="1"/>
        <end position="25"/>
    </location>
</feature>
<dbReference type="Pfam" id="PF01852">
    <property type="entry name" value="START"/>
    <property type="match status" value="1"/>
</dbReference>
<feature type="domain" description="Ras-GAP" evidence="3">
    <location>
        <begin position="82"/>
        <end position="309"/>
    </location>
</feature>
<feature type="non-terminal residue" evidence="5">
    <location>
        <position position="1"/>
    </location>
</feature>
<keyword evidence="1" id="KW-0343">GTPase activation</keyword>
<dbReference type="PANTHER" id="PTHR10194">
    <property type="entry name" value="RAS GTPASE-ACTIVATING PROTEINS"/>
    <property type="match status" value="1"/>
</dbReference>
<dbReference type="CDD" id="cd00177">
    <property type="entry name" value="START"/>
    <property type="match status" value="1"/>
</dbReference>
<dbReference type="InterPro" id="IPR023393">
    <property type="entry name" value="START-like_dom_sf"/>
</dbReference>
<dbReference type="InterPro" id="IPR008936">
    <property type="entry name" value="Rho_GTPase_activation_prot"/>
</dbReference>
<dbReference type="Proteomes" id="UP001146120">
    <property type="component" value="Unassembled WGS sequence"/>
</dbReference>